<dbReference type="SUPFAM" id="SSF52540">
    <property type="entry name" value="P-loop containing nucleoside triphosphate hydrolases"/>
    <property type="match status" value="1"/>
</dbReference>
<keyword evidence="4" id="KW-1003">Cell membrane</keyword>
<evidence type="ECO:0000256" key="2">
    <source>
        <dbReference type="ARBA" id="ARBA00005417"/>
    </source>
</evidence>
<reference evidence="15" key="2">
    <citation type="journal article" date="2016" name="Front. Microbiol.">
        <title>The Regulatory Protein RosR Affects Rhizobium leguminosarum bv. trifolii Protein Profiles, Cell Surface Properties, and Symbiosis with Clover.</title>
        <authorList>
            <person name="Rachwal K."/>
            <person name="Boguszewska A."/>
            <person name="Kopcinska J."/>
            <person name="Karas M."/>
            <person name="Tchorzewski M."/>
            <person name="Janczarek M."/>
        </authorList>
    </citation>
    <scope>NUCLEOTIDE SEQUENCE</scope>
    <source>
        <strain evidence="15">Rt24.2</strain>
    </source>
</reference>
<comment type="catalytic activity">
    <reaction evidence="13">
        <text>Ni(2+)(out) + ATP + H2O = Ni(2+)(in) + ADP + phosphate + H(+)</text>
        <dbReference type="Rhea" id="RHEA:15557"/>
        <dbReference type="ChEBI" id="CHEBI:15377"/>
        <dbReference type="ChEBI" id="CHEBI:15378"/>
        <dbReference type="ChEBI" id="CHEBI:30616"/>
        <dbReference type="ChEBI" id="CHEBI:43474"/>
        <dbReference type="ChEBI" id="CHEBI:49786"/>
        <dbReference type="ChEBI" id="CHEBI:456216"/>
        <dbReference type="EC" id="7.2.2.11"/>
    </reaction>
    <physiologicalReaction direction="left-to-right" evidence="13">
        <dbReference type="Rhea" id="RHEA:15558"/>
    </physiologicalReaction>
</comment>
<feature type="domain" description="ABC transporter" evidence="14">
    <location>
        <begin position="8"/>
        <end position="247"/>
    </location>
</feature>
<evidence type="ECO:0000256" key="11">
    <source>
        <dbReference type="ARBA" id="ARBA00039098"/>
    </source>
</evidence>
<dbReference type="InterPro" id="IPR003439">
    <property type="entry name" value="ABC_transporter-like_ATP-bd"/>
</dbReference>
<name>A0A1B8RJS2_RHILT</name>
<evidence type="ECO:0000256" key="1">
    <source>
        <dbReference type="ARBA" id="ARBA00004417"/>
    </source>
</evidence>
<dbReference type="PANTHER" id="PTHR43297:SF13">
    <property type="entry name" value="NICKEL ABC TRANSPORTER, ATP-BINDING PROTEIN"/>
    <property type="match status" value="1"/>
</dbReference>
<protein>
    <recommendedName>
        <fullName evidence="12">Nickel import system ATP-binding protein NikD</fullName>
        <ecNumber evidence="11">7.2.2.11</ecNumber>
    </recommendedName>
</protein>
<dbReference type="PANTHER" id="PTHR43297">
    <property type="entry name" value="OLIGOPEPTIDE TRANSPORT ATP-BINDING PROTEIN APPD"/>
    <property type="match status" value="1"/>
</dbReference>
<evidence type="ECO:0000256" key="5">
    <source>
        <dbReference type="ARBA" id="ARBA00022741"/>
    </source>
</evidence>
<keyword evidence="6" id="KW-0067">ATP-binding</keyword>
<dbReference type="SMART" id="SM00382">
    <property type="entry name" value="AAA"/>
    <property type="match status" value="1"/>
</dbReference>
<evidence type="ECO:0000256" key="13">
    <source>
        <dbReference type="ARBA" id="ARBA00048610"/>
    </source>
</evidence>
<keyword evidence="9" id="KW-0472">Membrane</keyword>
<proteinExistence type="inferred from homology"/>
<dbReference type="GO" id="GO:0016887">
    <property type="term" value="F:ATP hydrolysis activity"/>
    <property type="evidence" value="ECO:0007669"/>
    <property type="project" value="InterPro"/>
</dbReference>
<dbReference type="RefSeq" id="WP_065275776.1">
    <property type="nucleotide sequence ID" value="NZ_MAMO01000001.1"/>
</dbReference>
<keyword evidence="5" id="KW-0547">Nucleotide-binding</keyword>
<evidence type="ECO:0000256" key="7">
    <source>
        <dbReference type="ARBA" id="ARBA00022967"/>
    </source>
</evidence>
<accession>A0A1B8RJS2</accession>
<evidence type="ECO:0000256" key="3">
    <source>
        <dbReference type="ARBA" id="ARBA00022448"/>
    </source>
</evidence>
<evidence type="ECO:0000256" key="12">
    <source>
        <dbReference type="ARBA" id="ARBA00044143"/>
    </source>
</evidence>
<comment type="subunit">
    <text evidence="10">The complex is composed of two ATP-binding proteins (NikD and NikE), two transmembrane proteins (NikB and NikC) and a solute-binding protein (NikA).</text>
</comment>
<dbReference type="Gene3D" id="3.40.50.300">
    <property type="entry name" value="P-loop containing nucleotide triphosphate hydrolases"/>
    <property type="match status" value="1"/>
</dbReference>
<dbReference type="GO" id="GO:0005524">
    <property type="term" value="F:ATP binding"/>
    <property type="evidence" value="ECO:0007669"/>
    <property type="project" value="UniProtKB-KW"/>
</dbReference>
<dbReference type="PROSITE" id="PS50893">
    <property type="entry name" value="ABC_TRANSPORTER_2"/>
    <property type="match status" value="1"/>
</dbReference>
<keyword evidence="8" id="KW-0406">Ion transport</keyword>
<evidence type="ECO:0000256" key="10">
    <source>
        <dbReference type="ARBA" id="ARBA00038669"/>
    </source>
</evidence>
<reference evidence="15" key="1">
    <citation type="journal article" date="2015" name="BMC Genomics">
        <title>Transcriptome profiling of a Rhizobium leguminosarum bv. trifolii rosR mutant reveals the role of the transcriptional regulator RosR in motility, synthesis of cell-surface components, and other cellular processes.</title>
        <authorList>
            <person name="Rachwal K."/>
            <person name="Matczynska E."/>
            <person name="Janczarek M."/>
        </authorList>
    </citation>
    <scope>NUCLEOTIDE SEQUENCE</scope>
    <source>
        <strain evidence="15">Rt24.2</strain>
    </source>
</reference>
<evidence type="ECO:0000259" key="14">
    <source>
        <dbReference type="PROSITE" id="PS50893"/>
    </source>
</evidence>
<dbReference type="GO" id="GO:0015413">
    <property type="term" value="F:ABC-type nickel transporter activity"/>
    <property type="evidence" value="ECO:0007669"/>
    <property type="project" value="UniProtKB-EC"/>
</dbReference>
<dbReference type="Pfam" id="PF00005">
    <property type="entry name" value="ABC_tran"/>
    <property type="match status" value="1"/>
</dbReference>
<dbReference type="InterPro" id="IPR050388">
    <property type="entry name" value="ABC_Ni/Peptide_Import"/>
</dbReference>
<evidence type="ECO:0000256" key="6">
    <source>
        <dbReference type="ARBA" id="ARBA00022840"/>
    </source>
</evidence>
<dbReference type="CDD" id="cd03257">
    <property type="entry name" value="ABC_NikE_OppD_transporters"/>
    <property type="match status" value="1"/>
</dbReference>
<keyword evidence="7" id="KW-1278">Translocase</keyword>
<dbReference type="InterPro" id="IPR003593">
    <property type="entry name" value="AAA+_ATPase"/>
</dbReference>
<dbReference type="PROSITE" id="PS00211">
    <property type="entry name" value="ABC_TRANSPORTER_1"/>
    <property type="match status" value="1"/>
</dbReference>
<dbReference type="EC" id="7.2.2.11" evidence="11"/>
<dbReference type="InterPro" id="IPR027417">
    <property type="entry name" value="P-loop_NTPase"/>
</dbReference>
<evidence type="ECO:0000256" key="8">
    <source>
        <dbReference type="ARBA" id="ARBA00023065"/>
    </source>
</evidence>
<comment type="subcellular location">
    <subcellularLocation>
        <location evidence="1">Cell inner membrane</location>
        <topology evidence="1">Peripheral membrane protein</topology>
    </subcellularLocation>
</comment>
<evidence type="ECO:0000313" key="15">
    <source>
        <dbReference type="EMBL" id="AOO87902.1"/>
    </source>
</evidence>
<dbReference type="InterPro" id="IPR017871">
    <property type="entry name" value="ABC_transporter-like_CS"/>
</dbReference>
<keyword evidence="3" id="KW-0813">Transport</keyword>
<organism evidence="15">
    <name type="scientific">Rhizobium leguminosarum bv. trifolii</name>
    <dbReference type="NCBI Taxonomy" id="386"/>
    <lineage>
        <taxon>Bacteria</taxon>
        <taxon>Pseudomonadati</taxon>
        <taxon>Pseudomonadota</taxon>
        <taxon>Alphaproteobacteria</taxon>
        <taxon>Hyphomicrobiales</taxon>
        <taxon>Rhizobiaceae</taxon>
        <taxon>Rhizobium/Agrobacterium group</taxon>
        <taxon>Rhizobium</taxon>
    </lineage>
</organism>
<dbReference type="GO" id="GO:0005886">
    <property type="term" value="C:plasma membrane"/>
    <property type="evidence" value="ECO:0007669"/>
    <property type="project" value="UniProtKB-SubCell"/>
</dbReference>
<evidence type="ECO:0000256" key="9">
    <source>
        <dbReference type="ARBA" id="ARBA00023136"/>
    </source>
</evidence>
<comment type="similarity">
    <text evidence="2">Belongs to the ABC transporter superfamily.</text>
</comment>
<dbReference type="EMBL" id="KX485538">
    <property type="protein sequence ID" value="AOO87902.1"/>
    <property type="molecule type" value="Genomic_DNA"/>
</dbReference>
<dbReference type="AlphaFoldDB" id="A0A1B8RJS2"/>
<sequence>MSGIFCSLRQLSVTYGRDRDGAAALDGVDLDIVAGERLAIIGESGSGKSTLARALAGLLPEGAKVGGEMLWPGLGHPPRAGRDFGFVFQDPGSSLNPVLTVGEQVAEGARRHLGLSWKQAYVRAWELLGRVRIPQPDKAMRAFPHQLSGGQRQRVSIAAAIAAKPALLIADEATSALDVVVQAEIVRLLDGLVREDGMTLLFITHDIALASGFVDRIAVFRNAKLVEAGPVRSVLSAPKSDYTAALIASHRDLATPPLIAEVPA</sequence>
<evidence type="ECO:0000256" key="4">
    <source>
        <dbReference type="ARBA" id="ARBA00022475"/>
    </source>
</evidence>